<dbReference type="GO" id="GO:0003688">
    <property type="term" value="F:DNA replication origin binding"/>
    <property type="evidence" value="ECO:0007669"/>
    <property type="project" value="TreeGrafter"/>
</dbReference>
<evidence type="ECO:0000256" key="5">
    <source>
        <dbReference type="ARBA" id="ARBA00023242"/>
    </source>
</evidence>
<feature type="compositionally biased region" description="Basic and acidic residues" evidence="8">
    <location>
        <begin position="98"/>
        <end position="111"/>
    </location>
</feature>
<comment type="function">
    <text evidence="7">Has a role in the initiation of DNA replication. Required at S-phase checkpoint.</text>
</comment>
<keyword evidence="4 7" id="KW-0235">DNA replication</keyword>
<accession>A0AAV0BL17</accession>
<comment type="subcellular location">
    <subcellularLocation>
        <location evidence="1 7">Nucleus</location>
    </subcellularLocation>
</comment>
<feature type="compositionally biased region" description="Basic and acidic residues" evidence="8">
    <location>
        <begin position="688"/>
        <end position="698"/>
    </location>
</feature>
<keyword evidence="6 7" id="KW-0131">Cell cycle</keyword>
<evidence type="ECO:0000313" key="10">
    <source>
        <dbReference type="Proteomes" id="UP001153365"/>
    </source>
</evidence>
<comment type="caution">
    <text evidence="9">The sequence shown here is derived from an EMBL/GenBank/DDBJ whole genome shotgun (WGS) entry which is preliminary data.</text>
</comment>
<evidence type="ECO:0000256" key="1">
    <source>
        <dbReference type="ARBA" id="ARBA00004123"/>
    </source>
</evidence>
<comment type="similarity">
    <text evidence="2 7">Belongs to the SLD2 family.</text>
</comment>
<protein>
    <recommendedName>
        <fullName evidence="3 7">DNA replication regulator SLD2</fullName>
    </recommendedName>
</protein>
<keyword evidence="10" id="KW-1185">Reference proteome</keyword>
<dbReference type="FunFam" id="1.10.10.1460:FF:000001">
    <property type="entry name" value="DNA replication regulator Sld2"/>
    <property type="match status" value="1"/>
</dbReference>
<organism evidence="9 10">
    <name type="scientific">Phakopsora pachyrhizi</name>
    <name type="common">Asian soybean rust disease fungus</name>
    <dbReference type="NCBI Taxonomy" id="170000"/>
    <lineage>
        <taxon>Eukaryota</taxon>
        <taxon>Fungi</taxon>
        <taxon>Dikarya</taxon>
        <taxon>Basidiomycota</taxon>
        <taxon>Pucciniomycotina</taxon>
        <taxon>Pucciniomycetes</taxon>
        <taxon>Pucciniales</taxon>
        <taxon>Phakopsoraceae</taxon>
        <taxon>Phakopsora</taxon>
    </lineage>
</organism>
<feature type="region of interest" description="Disordered" evidence="8">
    <location>
        <begin position="330"/>
        <end position="349"/>
    </location>
</feature>
<feature type="compositionally biased region" description="Basic residues" evidence="8">
    <location>
        <begin position="136"/>
        <end position="146"/>
    </location>
</feature>
<dbReference type="Pfam" id="PF11719">
    <property type="entry name" value="Drc1-Sld2"/>
    <property type="match status" value="1"/>
</dbReference>
<evidence type="ECO:0000256" key="6">
    <source>
        <dbReference type="ARBA" id="ARBA00023306"/>
    </source>
</evidence>
<reference evidence="9" key="1">
    <citation type="submission" date="2022-06" db="EMBL/GenBank/DDBJ databases">
        <authorList>
            <consortium name="SYNGENTA / RWTH Aachen University"/>
        </authorList>
    </citation>
    <scope>NUCLEOTIDE SEQUENCE</scope>
</reference>
<dbReference type="GO" id="GO:0006270">
    <property type="term" value="P:DNA replication initiation"/>
    <property type="evidence" value="ECO:0007669"/>
    <property type="project" value="UniProtKB-UniRule"/>
</dbReference>
<feature type="compositionally biased region" description="Polar residues" evidence="8">
    <location>
        <begin position="1"/>
        <end position="16"/>
    </location>
</feature>
<evidence type="ECO:0000313" key="9">
    <source>
        <dbReference type="EMBL" id="CAH7687016.1"/>
    </source>
</evidence>
<dbReference type="Proteomes" id="UP001153365">
    <property type="component" value="Unassembled WGS sequence"/>
</dbReference>
<dbReference type="PANTHER" id="PTHR28124">
    <property type="entry name" value="DNA REPLICATION REGULATOR SLD2"/>
    <property type="match status" value="1"/>
</dbReference>
<keyword evidence="5 7" id="KW-0539">Nucleus</keyword>
<feature type="compositionally biased region" description="Polar residues" evidence="8">
    <location>
        <begin position="204"/>
        <end position="218"/>
    </location>
</feature>
<evidence type="ECO:0000256" key="8">
    <source>
        <dbReference type="SAM" id="MobiDB-lite"/>
    </source>
</evidence>
<feature type="compositionally biased region" description="Polar residues" evidence="8">
    <location>
        <begin position="65"/>
        <end position="78"/>
    </location>
</feature>
<feature type="compositionally biased region" description="Basic and acidic residues" evidence="8">
    <location>
        <begin position="555"/>
        <end position="565"/>
    </location>
</feature>
<dbReference type="InterPro" id="IPR040203">
    <property type="entry name" value="Sld2"/>
</dbReference>
<evidence type="ECO:0000256" key="3">
    <source>
        <dbReference type="ARBA" id="ARBA00018363"/>
    </source>
</evidence>
<dbReference type="PANTHER" id="PTHR28124:SF1">
    <property type="entry name" value="DNA REPLICATION REGULATOR SLD2"/>
    <property type="match status" value="1"/>
</dbReference>
<sequence>MESNLTVSTSDSTSLKSRLKSWERQFRSTNGRTPNKADIRADPEIARMYSDYNGVKHGVRKTRHPNGTTPNQSSVTVSQKERLAHSTPKKQTRSQTSPKKDENQAIGHGKEASVTSYSLVNSPTKLRKLAQDHSPRKTKNLKRKNTDRHPLSTPGPNPFDSESGGGKGSPNLFADLVIHSKNTPRSKARRFLVGAGSPLKPKKQTSTSDQVNSVNGGLSSFLRPEPQRKSEGELSKLDLNSNKDEKINNNNYEDFNNDDDDNFLGPSPFKPKPANKFGIFFDEDQESKSEHLEVSPISKQLKQKWKIRSHSPFVSHLQQASITSAVVEKDKTLTESGDPKDERKKSVSTFGLKRKRIGAGGDDVKFYEESNLETKNSKSRNLSRSLSKKKAIESTEQGSAIQKTKLSLKVTSKTNQKVFNTGCDDEDEDSELESKLPILPFGDPDQPGVYAELETFTFTTSRKTNDQPVIQKQDSTVEGCMMMDGFQNGEEGSRIDDLRIGKPVKLGTQKVFIRPYRLARTQQIKGEGEDFTSSLLISRESNLEPNPSFSQPRSIQRDEENFRADSSKSLSKECCLTGSQHNLDDRCDDIQISEELLNVLSITDGVSGQDRINLSRERMRELKVRRILGDISLLERTFLNSGNRQSNQNGKAKKDQNRYNTKSIQESGKIVKLQNSLMKDDCTDDQEELKFELAIQERESEEEEEEVGEDDDDWEEEPAGWKSIKHDHGIYSDDT</sequence>
<feature type="region of interest" description="Disordered" evidence="8">
    <location>
        <begin position="1"/>
        <end position="258"/>
    </location>
</feature>
<feature type="region of interest" description="Disordered" evidence="8">
    <location>
        <begin position="541"/>
        <end position="565"/>
    </location>
</feature>
<feature type="region of interest" description="Disordered" evidence="8">
    <location>
        <begin position="688"/>
        <end position="735"/>
    </location>
</feature>
<dbReference type="GO" id="GO:0003697">
    <property type="term" value="F:single-stranded DNA binding"/>
    <property type="evidence" value="ECO:0007669"/>
    <property type="project" value="TreeGrafter"/>
</dbReference>
<gene>
    <name evidence="9" type="ORF">PPACK8108_LOCUS21737</name>
</gene>
<feature type="compositionally biased region" description="Basic and acidic residues" evidence="8">
    <location>
        <begin position="35"/>
        <end position="45"/>
    </location>
</feature>
<dbReference type="GO" id="GO:1902977">
    <property type="term" value="P:mitotic DNA replication preinitiation complex assembly"/>
    <property type="evidence" value="ECO:0007669"/>
    <property type="project" value="TreeGrafter"/>
</dbReference>
<feature type="compositionally biased region" description="Polar residues" evidence="8">
    <location>
        <begin position="113"/>
        <end position="124"/>
    </location>
</feature>
<feature type="compositionally biased region" description="Basic and acidic residues" evidence="8">
    <location>
        <begin position="330"/>
        <end position="345"/>
    </location>
</feature>
<dbReference type="AlphaFoldDB" id="A0AAV0BL17"/>
<proteinExistence type="inferred from homology"/>
<feature type="compositionally biased region" description="Basic and acidic residues" evidence="8">
    <location>
        <begin position="225"/>
        <end position="247"/>
    </location>
</feature>
<feature type="compositionally biased region" description="Acidic residues" evidence="8">
    <location>
        <begin position="699"/>
        <end position="718"/>
    </location>
</feature>
<dbReference type="CDD" id="cd22289">
    <property type="entry name" value="RecQL4_SLD2_NTD"/>
    <property type="match status" value="1"/>
</dbReference>
<feature type="region of interest" description="Disordered" evidence="8">
    <location>
        <begin position="641"/>
        <end position="663"/>
    </location>
</feature>
<dbReference type="Gene3D" id="1.10.10.1460">
    <property type="match status" value="1"/>
</dbReference>
<dbReference type="EMBL" id="CALTRL010005826">
    <property type="protein sequence ID" value="CAH7687016.1"/>
    <property type="molecule type" value="Genomic_DNA"/>
</dbReference>
<evidence type="ECO:0000256" key="4">
    <source>
        <dbReference type="ARBA" id="ARBA00022705"/>
    </source>
</evidence>
<evidence type="ECO:0000256" key="7">
    <source>
        <dbReference type="RuleBase" id="RU367067"/>
    </source>
</evidence>
<dbReference type="GO" id="GO:0031261">
    <property type="term" value="C:DNA replication preinitiation complex"/>
    <property type="evidence" value="ECO:0007669"/>
    <property type="project" value="TreeGrafter"/>
</dbReference>
<feature type="compositionally biased region" description="Polar residues" evidence="8">
    <location>
        <begin position="641"/>
        <end position="650"/>
    </location>
</feature>
<name>A0AAV0BL17_PHAPC</name>
<feature type="compositionally biased region" description="Basic and acidic residues" evidence="8">
    <location>
        <begin position="724"/>
        <end position="735"/>
    </location>
</feature>
<dbReference type="InterPro" id="IPR021110">
    <property type="entry name" value="DNA_rep_checkpnt_protein"/>
</dbReference>
<dbReference type="GO" id="GO:0000727">
    <property type="term" value="P:double-strand break repair via break-induced replication"/>
    <property type="evidence" value="ECO:0007669"/>
    <property type="project" value="TreeGrafter"/>
</dbReference>
<feature type="region of interest" description="Disordered" evidence="8">
    <location>
        <begin position="373"/>
        <end position="398"/>
    </location>
</feature>
<evidence type="ECO:0000256" key="2">
    <source>
        <dbReference type="ARBA" id="ARBA00007276"/>
    </source>
</evidence>
<feature type="compositionally biased region" description="Polar residues" evidence="8">
    <location>
        <begin position="541"/>
        <end position="554"/>
    </location>
</feature>